<evidence type="ECO:0000313" key="15">
    <source>
        <dbReference type="Proteomes" id="UP001169242"/>
    </source>
</evidence>
<evidence type="ECO:0000256" key="7">
    <source>
        <dbReference type="ARBA" id="ARBA00022475"/>
    </source>
</evidence>
<evidence type="ECO:0000256" key="10">
    <source>
        <dbReference type="ARBA" id="ARBA00023065"/>
    </source>
</evidence>
<dbReference type="GO" id="GO:0006811">
    <property type="term" value="P:monoatomic ion transport"/>
    <property type="evidence" value="ECO:0007669"/>
    <property type="project" value="UniProtKB-KW"/>
</dbReference>
<dbReference type="GO" id="GO:0015297">
    <property type="term" value="F:antiporter activity"/>
    <property type="evidence" value="ECO:0007669"/>
    <property type="project" value="UniProtKB-KW"/>
</dbReference>
<dbReference type="Proteomes" id="UP001169242">
    <property type="component" value="Unassembled WGS sequence"/>
</dbReference>
<keyword evidence="8 13" id="KW-0812">Transmembrane</keyword>
<feature type="transmembrane region" description="Helical" evidence="13">
    <location>
        <begin position="177"/>
        <end position="196"/>
    </location>
</feature>
<feature type="transmembrane region" description="Helical" evidence="13">
    <location>
        <begin position="20"/>
        <end position="40"/>
    </location>
</feature>
<feature type="transmembrane region" description="Helical" evidence="13">
    <location>
        <begin position="202"/>
        <end position="223"/>
    </location>
</feature>
<evidence type="ECO:0000256" key="6">
    <source>
        <dbReference type="ARBA" id="ARBA00022449"/>
    </source>
</evidence>
<feature type="transmembrane region" description="Helical" evidence="13">
    <location>
        <begin position="101"/>
        <end position="126"/>
    </location>
</feature>
<feature type="transmembrane region" description="Helical" evidence="13">
    <location>
        <begin position="426"/>
        <end position="445"/>
    </location>
</feature>
<evidence type="ECO:0000256" key="1">
    <source>
        <dbReference type="ARBA" id="ARBA00003408"/>
    </source>
</evidence>
<evidence type="ECO:0000256" key="3">
    <source>
        <dbReference type="ARBA" id="ARBA00010199"/>
    </source>
</evidence>
<dbReference type="PANTHER" id="PTHR43298:SF2">
    <property type="entry name" value="FMN_FAD EXPORTER YEEO-RELATED"/>
    <property type="match status" value="1"/>
</dbReference>
<feature type="transmembrane region" description="Helical" evidence="13">
    <location>
        <begin position="395"/>
        <end position="414"/>
    </location>
</feature>
<keyword evidence="7" id="KW-1003">Cell membrane</keyword>
<feature type="transmembrane region" description="Helical" evidence="13">
    <location>
        <begin position="291"/>
        <end position="312"/>
    </location>
</feature>
<evidence type="ECO:0000256" key="8">
    <source>
        <dbReference type="ARBA" id="ARBA00022692"/>
    </source>
</evidence>
<dbReference type="RefSeq" id="WP_053984581.1">
    <property type="nucleotide sequence ID" value="NZ_JAQIFT010000043.1"/>
</dbReference>
<name>A0AA42J0Z1_9FIRM</name>
<keyword evidence="5" id="KW-0813">Transport</keyword>
<evidence type="ECO:0000313" key="14">
    <source>
        <dbReference type="EMBL" id="MDA3731897.1"/>
    </source>
</evidence>
<reference evidence="14" key="1">
    <citation type="journal article" date="2023" name="Int. J. Syst. Evol. Microbiol.">
        <title>&lt;i&gt;Holtiella tumoricola&lt;/i&gt; gen. nov. sp. nov., isolated from a human clinical sample.</title>
        <authorList>
            <person name="Allen-Vercoe E."/>
            <person name="Daigneault M.C."/>
            <person name="Vancuren S.J."/>
            <person name="Cochrane K."/>
            <person name="O'Neal L.L."/>
            <person name="Sankaranarayanan K."/>
            <person name="Lawson P.A."/>
        </authorList>
    </citation>
    <scope>NUCLEOTIDE SEQUENCE</scope>
    <source>
        <strain evidence="14">CC70A</strain>
    </source>
</reference>
<organism evidence="14 15">
    <name type="scientific">Holtiella tumoricola</name>
    <dbReference type="NCBI Taxonomy" id="3018743"/>
    <lineage>
        <taxon>Bacteria</taxon>
        <taxon>Bacillati</taxon>
        <taxon>Bacillota</taxon>
        <taxon>Clostridia</taxon>
        <taxon>Lachnospirales</taxon>
        <taxon>Cellulosilyticaceae</taxon>
        <taxon>Holtiella</taxon>
    </lineage>
</organism>
<feature type="transmembrane region" description="Helical" evidence="13">
    <location>
        <begin position="363"/>
        <end position="383"/>
    </location>
</feature>
<dbReference type="InterPro" id="IPR048279">
    <property type="entry name" value="MdtK-like"/>
</dbReference>
<dbReference type="NCBIfam" id="TIGR00797">
    <property type="entry name" value="matE"/>
    <property type="match status" value="1"/>
</dbReference>
<dbReference type="AlphaFoldDB" id="A0AA42J0Z1"/>
<evidence type="ECO:0000256" key="4">
    <source>
        <dbReference type="ARBA" id="ARBA00020268"/>
    </source>
</evidence>
<keyword evidence="10" id="KW-0406">Ion transport</keyword>
<feature type="transmembrane region" description="Helical" evidence="13">
    <location>
        <begin position="324"/>
        <end position="343"/>
    </location>
</feature>
<accession>A0AA42J0Z1</accession>
<dbReference type="InterPro" id="IPR050222">
    <property type="entry name" value="MATE_MdtK"/>
</dbReference>
<sequence>MQNNNSRSERLGTMPVGRLLASMSIPAIFSMLVQSLYNVVDSIFVSRIGENALTAVSLAFPLQMLIIAFALGVGVGVNSLIARKLGEGDKVVASKIASTGFFVAIMNAIVFMLIGIFATRFFMGLFSNDATIIDMGTSYLQIVLIFSFGIFVEITCSRTLQATGNMIIPMFSQLIGAVTNIILDPILIFGLFGLPAMGIKGAAIATVIGQICAMIFVLVMFHIKSHEVHLQIKGFKLEKEHIIDIYKVGFPVIVMNAIGSVTTTFLNGILMAFSSTAVAIFGIYFKLQSFIFMPVFGLTQGAMPIMGYNFGANNKKRFIQTLKLTLTTSFIIMLAGTGIFWLLPEQLLALFDGSPEMVQMGIYVLRVLSLCFIPASIGITLSTMFQSIGHGFKSLVMSLLRQLVLIIPCAWLFAQFVGLDAVWFCYPIAEIVCAVIFMPLAIVVVKKAFAAKSVENEDENNAGNEDEVPAL</sequence>
<dbReference type="PIRSF" id="PIRSF006603">
    <property type="entry name" value="DinF"/>
    <property type="match status" value="1"/>
</dbReference>
<dbReference type="GO" id="GO:0005886">
    <property type="term" value="C:plasma membrane"/>
    <property type="evidence" value="ECO:0007669"/>
    <property type="project" value="UniProtKB-SubCell"/>
</dbReference>
<dbReference type="CDD" id="cd13144">
    <property type="entry name" value="MATE_like_4"/>
    <property type="match status" value="1"/>
</dbReference>
<feature type="transmembrane region" description="Helical" evidence="13">
    <location>
        <begin position="60"/>
        <end position="81"/>
    </location>
</feature>
<dbReference type="Pfam" id="PF01554">
    <property type="entry name" value="MatE"/>
    <property type="match status" value="2"/>
</dbReference>
<gene>
    <name evidence="14" type="ORF">PBV87_10440</name>
</gene>
<comment type="caution">
    <text evidence="14">The sequence shown here is derived from an EMBL/GenBank/DDBJ whole genome shotgun (WGS) entry which is preliminary data.</text>
</comment>
<dbReference type="EMBL" id="JAQIFT010000043">
    <property type="protein sequence ID" value="MDA3731897.1"/>
    <property type="molecule type" value="Genomic_DNA"/>
</dbReference>
<dbReference type="PANTHER" id="PTHR43298">
    <property type="entry name" value="MULTIDRUG RESISTANCE PROTEIN NORM-RELATED"/>
    <property type="match status" value="1"/>
</dbReference>
<comment type="similarity">
    <text evidence="3">Belongs to the multi antimicrobial extrusion (MATE) (TC 2.A.66.1) family.</text>
</comment>
<evidence type="ECO:0000256" key="5">
    <source>
        <dbReference type="ARBA" id="ARBA00022448"/>
    </source>
</evidence>
<feature type="transmembrane region" description="Helical" evidence="13">
    <location>
        <begin position="265"/>
        <end position="285"/>
    </location>
</feature>
<proteinExistence type="inferred from homology"/>
<evidence type="ECO:0000256" key="11">
    <source>
        <dbReference type="ARBA" id="ARBA00023136"/>
    </source>
</evidence>
<keyword evidence="11 13" id="KW-0472">Membrane</keyword>
<keyword evidence="9 13" id="KW-1133">Transmembrane helix</keyword>
<keyword evidence="15" id="KW-1185">Reference proteome</keyword>
<evidence type="ECO:0000256" key="9">
    <source>
        <dbReference type="ARBA" id="ARBA00022989"/>
    </source>
</evidence>
<evidence type="ECO:0000256" key="12">
    <source>
        <dbReference type="ARBA" id="ARBA00031636"/>
    </source>
</evidence>
<comment type="subcellular location">
    <subcellularLocation>
        <location evidence="2">Cell membrane</location>
        <topology evidence="2">Multi-pass membrane protein</topology>
    </subcellularLocation>
</comment>
<comment type="function">
    <text evidence="1">Multidrug efflux pump.</text>
</comment>
<keyword evidence="6" id="KW-0050">Antiport</keyword>
<evidence type="ECO:0000256" key="13">
    <source>
        <dbReference type="SAM" id="Phobius"/>
    </source>
</evidence>
<protein>
    <recommendedName>
        <fullName evidence="4">Probable multidrug resistance protein NorM</fullName>
    </recommendedName>
    <alternativeName>
        <fullName evidence="12">Multidrug-efflux transporter</fullName>
    </alternativeName>
</protein>
<dbReference type="GO" id="GO:0042910">
    <property type="term" value="F:xenobiotic transmembrane transporter activity"/>
    <property type="evidence" value="ECO:0007669"/>
    <property type="project" value="InterPro"/>
</dbReference>
<dbReference type="InterPro" id="IPR002528">
    <property type="entry name" value="MATE_fam"/>
</dbReference>
<evidence type="ECO:0000256" key="2">
    <source>
        <dbReference type="ARBA" id="ARBA00004651"/>
    </source>
</evidence>
<feature type="transmembrane region" description="Helical" evidence="13">
    <location>
        <begin position="138"/>
        <end position="156"/>
    </location>
</feature>